<dbReference type="GO" id="GO:0005524">
    <property type="term" value="F:ATP binding"/>
    <property type="evidence" value="ECO:0007669"/>
    <property type="project" value="InterPro"/>
</dbReference>
<accession>A0A9D5KBC5</accession>
<protein>
    <submittedName>
        <fullName evidence="2">AAA family ATPase</fullName>
    </submittedName>
</protein>
<dbReference type="PANTHER" id="PTHR43581:SF2">
    <property type="entry name" value="EXCINUCLEASE ATPASE SUBUNIT"/>
    <property type="match status" value="1"/>
</dbReference>
<reference evidence="2" key="1">
    <citation type="submission" date="2019-11" db="EMBL/GenBank/DDBJ databases">
        <title>Microbial mats filling the niche in hypersaline microbial mats.</title>
        <authorList>
            <person name="Wong H.L."/>
            <person name="Macleod F.I."/>
            <person name="White R.A. III"/>
            <person name="Burns B.P."/>
        </authorList>
    </citation>
    <scope>NUCLEOTIDE SEQUENCE</scope>
    <source>
        <strain evidence="2">Bin_327</strain>
    </source>
</reference>
<sequence length="353" mass="40322">MAIERLELTNFTAFDYLNIEFSPGINIFIGKNGTGKTMLLKLLYSVLYSEGQVIGGQGPLFETILPKKEGSLETKLIGVFLPHQGRLGRLVKRSKVSSTAEIRIYSNGKPLTFTFSNHSLSDAKVQRRRKWTKQDLGTPVYIPVKEMLAHGPGLRSLYKSRLIHFPEIYIDILDLAYLPSLRGRIDASREKLLGLIRRTISGKVEREDEFFFLRMQRGKIEFPLVAEGMRKLALIWLLIQNGTLLEGSTLFWDEPEANLNPELMRTVIDILLELQRNGIQIFLASHSYVVLKLFDLLKKESDSIAFHSLFSKRKGHIACNSTKDYLRIDPNAISDTYANLYDEDIERALKRSK</sequence>
<dbReference type="AlphaFoldDB" id="A0A9D5KBC5"/>
<evidence type="ECO:0000313" key="2">
    <source>
        <dbReference type="EMBL" id="MBD3365035.1"/>
    </source>
</evidence>
<dbReference type="InterPro" id="IPR027417">
    <property type="entry name" value="P-loop_NTPase"/>
</dbReference>
<dbReference type="InterPro" id="IPR003959">
    <property type="entry name" value="ATPase_AAA_core"/>
</dbReference>
<dbReference type="SUPFAM" id="SSF52540">
    <property type="entry name" value="P-loop containing nucleoside triphosphate hydrolases"/>
    <property type="match status" value="1"/>
</dbReference>
<dbReference type="Proteomes" id="UP000630660">
    <property type="component" value="Unassembled WGS sequence"/>
</dbReference>
<dbReference type="PANTHER" id="PTHR43581">
    <property type="entry name" value="ATP/GTP PHOSPHATASE"/>
    <property type="match status" value="1"/>
</dbReference>
<dbReference type="GO" id="GO:0016887">
    <property type="term" value="F:ATP hydrolysis activity"/>
    <property type="evidence" value="ECO:0007669"/>
    <property type="project" value="InterPro"/>
</dbReference>
<organism evidence="2 3">
    <name type="scientific">candidate division WOR-3 bacterium</name>
    <dbReference type="NCBI Taxonomy" id="2052148"/>
    <lineage>
        <taxon>Bacteria</taxon>
        <taxon>Bacteria division WOR-3</taxon>
    </lineage>
</organism>
<dbReference type="InterPro" id="IPR051396">
    <property type="entry name" value="Bact_Antivir_Def_Nuclease"/>
</dbReference>
<comment type="caution">
    <text evidence="2">The sequence shown here is derived from an EMBL/GenBank/DDBJ whole genome shotgun (WGS) entry which is preliminary data.</text>
</comment>
<feature type="domain" description="ATPase AAA-type core" evidence="1">
    <location>
        <begin position="25"/>
        <end position="291"/>
    </location>
</feature>
<name>A0A9D5KBC5_UNCW3</name>
<evidence type="ECO:0000313" key="3">
    <source>
        <dbReference type="Proteomes" id="UP000630660"/>
    </source>
</evidence>
<dbReference type="EMBL" id="WJKJ01000246">
    <property type="protein sequence ID" value="MBD3365035.1"/>
    <property type="molecule type" value="Genomic_DNA"/>
</dbReference>
<dbReference type="Pfam" id="PF13304">
    <property type="entry name" value="AAA_21"/>
    <property type="match status" value="1"/>
</dbReference>
<gene>
    <name evidence="2" type="ORF">GF359_07450</name>
</gene>
<evidence type="ECO:0000259" key="1">
    <source>
        <dbReference type="Pfam" id="PF13304"/>
    </source>
</evidence>
<proteinExistence type="predicted"/>
<dbReference type="Gene3D" id="3.40.50.300">
    <property type="entry name" value="P-loop containing nucleotide triphosphate hydrolases"/>
    <property type="match status" value="1"/>
</dbReference>